<dbReference type="AlphaFoldDB" id="A0A0C4E2D3"/>
<dbReference type="EnsemblFungi" id="MAPG_06567T0">
    <property type="protein sequence ID" value="MAPG_06567T0"/>
    <property type="gene ID" value="MAPG_06567"/>
</dbReference>
<evidence type="ECO:0000313" key="3">
    <source>
        <dbReference type="Proteomes" id="UP000011715"/>
    </source>
</evidence>
<dbReference type="VEuPathDB" id="FungiDB:MAPG_06567"/>
<dbReference type="EMBL" id="GL876970">
    <property type="protein sequence ID" value="KLU87570.1"/>
    <property type="molecule type" value="Genomic_DNA"/>
</dbReference>
<reference evidence="2" key="4">
    <citation type="journal article" date="2015" name="G3 (Bethesda)">
        <title>Genome sequences of three phytopathogenic species of the Magnaporthaceae family of fungi.</title>
        <authorList>
            <person name="Okagaki L.H."/>
            <person name="Nunes C.C."/>
            <person name="Sailsbery J."/>
            <person name="Clay B."/>
            <person name="Brown D."/>
            <person name="John T."/>
            <person name="Oh Y."/>
            <person name="Young N."/>
            <person name="Fitzgerald M."/>
            <person name="Haas B.J."/>
            <person name="Zeng Q."/>
            <person name="Young S."/>
            <person name="Adiconis X."/>
            <person name="Fan L."/>
            <person name="Levin J.Z."/>
            <person name="Mitchell T.K."/>
            <person name="Okubara P.A."/>
            <person name="Farman M.L."/>
            <person name="Kohn L.M."/>
            <person name="Birren B."/>
            <person name="Ma L.-J."/>
            <person name="Dean R.A."/>
        </authorList>
    </citation>
    <scope>NUCLEOTIDE SEQUENCE</scope>
    <source>
        <strain evidence="2">ATCC 64411 / 73-15</strain>
    </source>
</reference>
<reference evidence="3" key="1">
    <citation type="submission" date="2010-05" db="EMBL/GenBank/DDBJ databases">
        <title>The genome sequence of Magnaporthe poae strain ATCC 64411.</title>
        <authorList>
            <person name="Ma L.-J."/>
            <person name="Dead R."/>
            <person name="Young S."/>
            <person name="Zeng Q."/>
            <person name="Koehrsen M."/>
            <person name="Alvarado L."/>
            <person name="Berlin A."/>
            <person name="Chapman S.B."/>
            <person name="Chen Z."/>
            <person name="Freedman E."/>
            <person name="Gellesch M."/>
            <person name="Goldberg J."/>
            <person name="Griggs A."/>
            <person name="Gujja S."/>
            <person name="Heilman E.R."/>
            <person name="Heiman D."/>
            <person name="Hepburn T."/>
            <person name="Howarth C."/>
            <person name="Jen D."/>
            <person name="Larson L."/>
            <person name="Mehta T."/>
            <person name="Neiman D."/>
            <person name="Pearson M."/>
            <person name="Roberts A."/>
            <person name="Saif S."/>
            <person name="Shea T."/>
            <person name="Shenoy N."/>
            <person name="Sisk P."/>
            <person name="Stolte C."/>
            <person name="Sykes S."/>
            <person name="Walk T."/>
            <person name="White J."/>
            <person name="Yandava C."/>
            <person name="Haas B."/>
            <person name="Nusbaum C."/>
            <person name="Birren B."/>
        </authorList>
    </citation>
    <scope>NUCLEOTIDE SEQUENCE [LARGE SCALE GENOMIC DNA]</scope>
    <source>
        <strain evidence="3">ATCC 64411 / 73-15</strain>
    </source>
</reference>
<gene>
    <name evidence="1" type="ORF">MAPG_06567</name>
</gene>
<evidence type="ECO:0000313" key="1">
    <source>
        <dbReference type="EMBL" id="KLU87570.1"/>
    </source>
</evidence>
<protein>
    <submittedName>
        <fullName evidence="1 2">Uncharacterized protein</fullName>
    </submittedName>
</protein>
<accession>A0A0C4E2D3</accession>
<keyword evidence="3" id="KW-1185">Reference proteome</keyword>
<dbReference type="OrthoDB" id="690068at2759"/>
<dbReference type="EMBL" id="ADBL01001593">
    <property type="status" value="NOT_ANNOTATED_CDS"/>
    <property type="molecule type" value="Genomic_DNA"/>
</dbReference>
<dbReference type="Proteomes" id="UP000011715">
    <property type="component" value="Unassembled WGS sequence"/>
</dbReference>
<name>A0A0C4E2D3_MAGP6</name>
<reference evidence="2" key="5">
    <citation type="submission" date="2015-06" db="UniProtKB">
        <authorList>
            <consortium name="EnsemblFungi"/>
        </authorList>
    </citation>
    <scope>IDENTIFICATION</scope>
    <source>
        <strain evidence="2">ATCC 64411</strain>
    </source>
</reference>
<reference evidence="1" key="2">
    <citation type="submission" date="2010-05" db="EMBL/GenBank/DDBJ databases">
        <title>The Genome Sequence of Magnaporthe poae strain ATCC 64411.</title>
        <authorList>
            <consortium name="The Broad Institute Genome Sequencing Platform"/>
            <consortium name="Broad Institute Genome Sequencing Center for Infectious Disease"/>
            <person name="Ma L.-J."/>
            <person name="Dead R."/>
            <person name="Young S."/>
            <person name="Zeng Q."/>
            <person name="Koehrsen M."/>
            <person name="Alvarado L."/>
            <person name="Berlin A."/>
            <person name="Chapman S.B."/>
            <person name="Chen Z."/>
            <person name="Freedman E."/>
            <person name="Gellesch M."/>
            <person name="Goldberg J."/>
            <person name="Griggs A."/>
            <person name="Gujja S."/>
            <person name="Heilman E.R."/>
            <person name="Heiman D."/>
            <person name="Hepburn T."/>
            <person name="Howarth C."/>
            <person name="Jen D."/>
            <person name="Larson L."/>
            <person name="Mehta T."/>
            <person name="Neiman D."/>
            <person name="Pearson M."/>
            <person name="Roberts A."/>
            <person name="Saif S."/>
            <person name="Shea T."/>
            <person name="Shenoy N."/>
            <person name="Sisk P."/>
            <person name="Stolte C."/>
            <person name="Sykes S."/>
            <person name="Walk T."/>
            <person name="White J."/>
            <person name="Yandava C."/>
            <person name="Haas B."/>
            <person name="Nusbaum C."/>
            <person name="Birren B."/>
        </authorList>
    </citation>
    <scope>NUCLEOTIDE SEQUENCE</scope>
    <source>
        <strain evidence="1">ATCC 64411</strain>
    </source>
</reference>
<reference evidence="1" key="3">
    <citation type="submission" date="2011-03" db="EMBL/GenBank/DDBJ databases">
        <title>Annotation of Magnaporthe poae ATCC 64411.</title>
        <authorList>
            <person name="Ma L.-J."/>
            <person name="Dead R."/>
            <person name="Young S.K."/>
            <person name="Zeng Q."/>
            <person name="Gargeya S."/>
            <person name="Fitzgerald M."/>
            <person name="Haas B."/>
            <person name="Abouelleil A."/>
            <person name="Alvarado L."/>
            <person name="Arachchi H.M."/>
            <person name="Berlin A."/>
            <person name="Brown A."/>
            <person name="Chapman S.B."/>
            <person name="Chen Z."/>
            <person name="Dunbar C."/>
            <person name="Freedman E."/>
            <person name="Gearin G."/>
            <person name="Gellesch M."/>
            <person name="Goldberg J."/>
            <person name="Griggs A."/>
            <person name="Gujja S."/>
            <person name="Heiman D."/>
            <person name="Howarth C."/>
            <person name="Larson L."/>
            <person name="Lui A."/>
            <person name="MacDonald P.J.P."/>
            <person name="Mehta T."/>
            <person name="Montmayeur A."/>
            <person name="Murphy C."/>
            <person name="Neiman D."/>
            <person name="Pearson M."/>
            <person name="Priest M."/>
            <person name="Roberts A."/>
            <person name="Saif S."/>
            <person name="Shea T."/>
            <person name="Shenoy N."/>
            <person name="Sisk P."/>
            <person name="Stolte C."/>
            <person name="Sykes S."/>
            <person name="Yandava C."/>
            <person name="Wortman J."/>
            <person name="Nusbaum C."/>
            <person name="Birren B."/>
        </authorList>
    </citation>
    <scope>NUCLEOTIDE SEQUENCE</scope>
    <source>
        <strain evidence="1">ATCC 64411</strain>
    </source>
</reference>
<sequence>MGLCCHVRSAERCSAALSNLFSCEPSVRLCASSVVGIRATLVGFPRARLAGQWLPSMKRSWAWAEVCDVLSKLNILEWRVGGCASYLRGHQAKAEVSSAA</sequence>
<evidence type="ECO:0000313" key="2">
    <source>
        <dbReference type="EnsemblFungi" id="MAPG_06567T0"/>
    </source>
</evidence>
<organism evidence="2 3">
    <name type="scientific">Magnaporthiopsis poae (strain ATCC 64411 / 73-15)</name>
    <name type="common">Kentucky bluegrass fungus</name>
    <name type="synonym">Magnaporthe poae</name>
    <dbReference type="NCBI Taxonomy" id="644358"/>
    <lineage>
        <taxon>Eukaryota</taxon>
        <taxon>Fungi</taxon>
        <taxon>Dikarya</taxon>
        <taxon>Ascomycota</taxon>
        <taxon>Pezizomycotina</taxon>
        <taxon>Sordariomycetes</taxon>
        <taxon>Sordariomycetidae</taxon>
        <taxon>Magnaporthales</taxon>
        <taxon>Magnaporthaceae</taxon>
        <taxon>Magnaporthiopsis</taxon>
    </lineage>
</organism>
<proteinExistence type="predicted"/>